<evidence type="ECO:0000313" key="1">
    <source>
        <dbReference type="EMBL" id="KAI3365632.1"/>
    </source>
</evidence>
<keyword evidence="2" id="KW-1185">Reference proteome</keyword>
<accession>A0ACB8WEE1</accession>
<comment type="caution">
    <text evidence="1">The sequence shown here is derived from an EMBL/GenBank/DDBJ whole genome shotgun (WGS) entry which is preliminary data.</text>
</comment>
<sequence length="507" mass="56591">MMRGKHLLLLAGFMLLARCQQKPKVSISPSLKQYFTGDVFSLTCNSSSSGSVIWYYNNEKQDLQDNIWKVAATSPHHSGSYECEINGQKSDNVTINVQEYTPIASLSIWTGQPVMQTGTSVVLKIELEDVLLGWNCWDYRGGRTRKIKLRLKNDTRSLSFQPYRLNDPEVIFWCTDTAETLRSNQIVVRTSTKKVSLEMYPLPAVDGEALTLRCLAWGTNKISKAVFYKDNVIISNGNNPSHEIKTVDKSTKGSYKCDATFTYTSRTNGPPYQVTSEAQDVFVQEPPMKAELSYNVALSCSCKKCHDGVSYHWYKTDDRQSWELMRYGQDSKMMPTESGTYACRAVWPTKKTLLSQSYVYQRPITSILTNVLIVLVIVVFIVAAALVIYTRYKKRNTTGPIYEDVALRSRDRGDDKYETLQKPHGAQKDGEYDTLNPEATGGQKKGGEYEPLNKTEVKEGVYHTLGMEGAVGGGGGYEALKKEGMKEGEYHTLGAEGAVGGVGGGRI</sequence>
<evidence type="ECO:0000313" key="2">
    <source>
        <dbReference type="Proteomes" id="UP000831701"/>
    </source>
</evidence>
<reference evidence="1" key="1">
    <citation type="submission" date="2022-04" db="EMBL/GenBank/DDBJ databases">
        <title>Jade perch genome.</title>
        <authorList>
            <person name="Chao B."/>
        </authorList>
    </citation>
    <scope>NUCLEOTIDE SEQUENCE</scope>
    <source>
        <strain evidence="1">CB-2022</strain>
    </source>
</reference>
<organism evidence="1 2">
    <name type="scientific">Scortum barcoo</name>
    <name type="common">barcoo grunter</name>
    <dbReference type="NCBI Taxonomy" id="214431"/>
    <lineage>
        <taxon>Eukaryota</taxon>
        <taxon>Metazoa</taxon>
        <taxon>Chordata</taxon>
        <taxon>Craniata</taxon>
        <taxon>Vertebrata</taxon>
        <taxon>Euteleostomi</taxon>
        <taxon>Actinopterygii</taxon>
        <taxon>Neopterygii</taxon>
        <taxon>Teleostei</taxon>
        <taxon>Neoteleostei</taxon>
        <taxon>Acanthomorphata</taxon>
        <taxon>Eupercaria</taxon>
        <taxon>Centrarchiformes</taxon>
        <taxon>Terapontoidei</taxon>
        <taxon>Terapontidae</taxon>
        <taxon>Scortum</taxon>
    </lineage>
</organism>
<proteinExistence type="predicted"/>
<protein>
    <submittedName>
        <fullName evidence="1">Uncharacterized protein</fullName>
    </submittedName>
</protein>
<name>A0ACB8WEE1_9TELE</name>
<dbReference type="EMBL" id="CM041542">
    <property type="protein sequence ID" value="KAI3365632.1"/>
    <property type="molecule type" value="Genomic_DNA"/>
</dbReference>
<dbReference type="Proteomes" id="UP000831701">
    <property type="component" value="Chromosome 12"/>
</dbReference>
<gene>
    <name evidence="1" type="ORF">L3Q82_010704</name>
</gene>